<proteinExistence type="predicted"/>
<comment type="caution">
    <text evidence="1">The sequence shown here is derived from an EMBL/GenBank/DDBJ whole genome shotgun (WGS) entry which is preliminary data.</text>
</comment>
<organism evidence="1 2">
    <name type="scientific">Mycetocola manganoxydans</name>
    <dbReference type="NCBI Taxonomy" id="699879"/>
    <lineage>
        <taxon>Bacteria</taxon>
        <taxon>Bacillati</taxon>
        <taxon>Actinomycetota</taxon>
        <taxon>Actinomycetes</taxon>
        <taxon>Micrococcales</taxon>
        <taxon>Microbacteriaceae</taxon>
        <taxon>Mycetocola</taxon>
    </lineage>
</organism>
<evidence type="ECO:0008006" key="3">
    <source>
        <dbReference type="Google" id="ProtNLM"/>
    </source>
</evidence>
<reference evidence="1 2" key="1">
    <citation type="submission" date="2018-10" db="EMBL/GenBank/DDBJ databases">
        <authorList>
            <person name="Li J."/>
        </authorList>
    </citation>
    <scope>NUCLEOTIDE SEQUENCE [LARGE SCALE GENOMIC DNA]</scope>
    <source>
        <strain evidence="1 2">CCTCC AB209002</strain>
    </source>
</reference>
<dbReference type="AlphaFoldDB" id="A0A3L6ZZG2"/>
<evidence type="ECO:0000313" key="1">
    <source>
        <dbReference type="EMBL" id="RLP73095.1"/>
    </source>
</evidence>
<accession>A0A3L6ZZG2</accession>
<dbReference type="Proteomes" id="UP000270299">
    <property type="component" value="Unassembled WGS sequence"/>
</dbReference>
<evidence type="ECO:0000313" key="2">
    <source>
        <dbReference type="Proteomes" id="UP000270299"/>
    </source>
</evidence>
<gene>
    <name evidence="1" type="ORF">D9V29_03575</name>
</gene>
<name>A0A3L6ZZG2_9MICO</name>
<keyword evidence="2" id="KW-1185">Reference proteome</keyword>
<sequence length="206" mass="21916">MRIPFVVLTADDTQPGRNAAIPFAGPPFGVAFDRQADLSRHGPTELDMPSLDTYGQAIASTTLAVQELLAAAPTNLQVTARTLDAARSDVSGPSLNLFLYRDDFTGYRDGNEPPGIHHYIAELFYLVSVGAGDTSDADAVSHRAYGTARARVQQTPVLTVGIGDRTMNVQLRAQTLGSAELSSLWLASTAPFRLSFGLTATFTVSG</sequence>
<dbReference type="EMBL" id="RCUV01000003">
    <property type="protein sequence ID" value="RLP73095.1"/>
    <property type="molecule type" value="Genomic_DNA"/>
</dbReference>
<protein>
    <recommendedName>
        <fullName evidence="3">DUF4255 domain-containing protein</fullName>
    </recommendedName>
</protein>